<dbReference type="EMBL" id="KZ301975">
    <property type="protein sequence ID" value="PFH53117.1"/>
    <property type="molecule type" value="Genomic_DNA"/>
</dbReference>
<gene>
    <name evidence="2" type="ORF">AMATHDRAFT_73644</name>
</gene>
<keyword evidence="1" id="KW-1133">Transmembrane helix</keyword>
<evidence type="ECO:0000313" key="3">
    <source>
        <dbReference type="Proteomes" id="UP000242287"/>
    </source>
</evidence>
<keyword evidence="3" id="KW-1185">Reference proteome</keyword>
<protein>
    <recommendedName>
        <fullName evidence="4">G-protein coupled receptors family 1 profile domain-containing protein</fullName>
    </recommendedName>
</protein>
<organism evidence="2 3">
    <name type="scientific">Amanita thiersii Skay4041</name>
    <dbReference type="NCBI Taxonomy" id="703135"/>
    <lineage>
        <taxon>Eukaryota</taxon>
        <taxon>Fungi</taxon>
        <taxon>Dikarya</taxon>
        <taxon>Basidiomycota</taxon>
        <taxon>Agaricomycotina</taxon>
        <taxon>Agaricomycetes</taxon>
        <taxon>Agaricomycetidae</taxon>
        <taxon>Agaricales</taxon>
        <taxon>Pluteineae</taxon>
        <taxon>Amanitaceae</taxon>
        <taxon>Amanita</taxon>
    </lineage>
</organism>
<keyword evidence="1" id="KW-0472">Membrane</keyword>
<keyword evidence="1" id="KW-0812">Transmembrane</keyword>
<feature type="transmembrane region" description="Helical" evidence="1">
    <location>
        <begin position="134"/>
        <end position="159"/>
    </location>
</feature>
<dbReference type="Proteomes" id="UP000242287">
    <property type="component" value="Unassembled WGS sequence"/>
</dbReference>
<dbReference type="STRING" id="703135.A0A2A9NXI3"/>
<name>A0A2A9NXI3_9AGAR</name>
<dbReference type="OrthoDB" id="100006at2759"/>
<evidence type="ECO:0008006" key="4">
    <source>
        <dbReference type="Google" id="ProtNLM"/>
    </source>
</evidence>
<feature type="transmembrane region" description="Helical" evidence="1">
    <location>
        <begin position="214"/>
        <end position="238"/>
    </location>
</feature>
<accession>A0A2A9NXI3</accession>
<proteinExistence type="predicted"/>
<dbReference type="AlphaFoldDB" id="A0A2A9NXI3"/>
<reference evidence="2 3" key="1">
    <citation type="submission" date="2014-02" db="EMBL/GenBank/DDBJ databases">
        <title>Transposable element dynamics among asymbiotic and ectomycorrhizal Amanita fungi.</title>
        <authorList>
            <consortium name="DOE Joint Genome Institute"/>
            <person name="Hess J."/>
            <person name="Skrede I."/>
            <person name="Wolfe B."/>
            <person name="LaButti K."/>
            <person name="Ohm R.A."/>
            <person name="Grigoriev I.V."/>
            <person name="Pringle A."/>
        </authorList>
    </citation>
    <scope>NUCLEOTIDE SEQUENCE [LARGE SCALE GENOMIC DNA]</scope>
    <source>
        <strain evidence="2 3">SKay4041</strain>
    </source>
</reference>
<feature type="transmembrane region" description="Helical" evidence="1">
    <location>
        <begin position="28"/>
        <end position="50"/>
    </location>
</feature>
<evidence type="ECO:0000313" key="2">
    <source>
        <dbReference type="EMBL" id="PFH53117.1"/>
    </source>
</evidence>
<sequence>MANQFPIQRPYRVGAIEYVFFHTHLGTYAACLLTACVLNTMSGLIGVHWVVSMAVFTQIGNWSTAFFTLSIAIHTFNSLVLRIRQSPFVCASTIILGWVISIIAALIPFAVHSQIYGPVAITCTFRTGFEKANFLLHVLPILIGSLLSVLLYSIVFLVLRGTLNIRGGVKLTLDPHQRWSKGSGDMENYQRYVACLLPYSVVQLLVISNFKVPLPVVICAFVFWNLLGMLFIVMNLVIRSLLARYY</sequence>
<feature type="transmembrane region" description="Helical" evidence="1">
    <location>
        <begin position="88"/>
        <end position="111"/>
    </location>
</feature>
<feature type="transmembrane region" description="Helical" evidence="1">
    <location>
        <begin position="62"/>
        <end position="81"/>
    </location>
</feature>
<evidence type="ECO:0000256" key="1">
    <source>
        <dbReference type="SAM" id="Phobius"/>
    </source>
</evidence>